<dbReference type="InterPro" id="IPR003148">
    <property type="entry name" value="RCK_N"/>
</dbReference>
<evidence type="ECO:0000256" key="6">
    <source>
        <dbReference type="ARBA" id="ARBA00023065"/>
    </source>
</evidence>
<dbReference type="NCBIfam" id="NF007033">
    <property type="entry name" value="PRK09496.1-5"/>
    <property type="match status" value="1"/>
</dbReference>
<dbReference type="GO" id="GO:0015079">
    <property type="term" value="F:potassium ion transmembrane transporter activity"/>
    <property type="evidence" value="ECO:0007669"/>
    <property type="project" value="InterPro"/>
</dbReference>
<dbReference type="EMBL" id="DXCX01000119">
    <property type="protein sequence ID" value="HIY74467.1"/>
    <property type="molecule type" value="Genomic_DNA"/>
</dbReference>
<evidence type="ECO:0000256" key="5">
    <source>
        <dbReference type="ARBA" id="ARBA00023027"/>
    </source>
</evidence>
<dbReference type="PROSITE" id="PS51202">
    <property type="entry name" value="RCK_C"/>
    <property type="match status" value="2"/>
</dbReference>
<keyword evidence="6" id="KW-0406">Ion transport</keyword>
<dbReference type="SUPFAM" id="SSF116726">
    <property type="entry name" value="TrkA C-terminal domain-like"/>
    <property type="match status" value="2"/>
</dbReference>
<dbReference type="NCBIfam" id="NF007041">
    <property type="entry name" value="PRK09496.3-4"/>
    <property type="match status" value="1"/>
</dbReference>
<protein>
    <recommendedName>
        <fullName evidence="1">Trk system potassium uptake protein TrkA</fullName>
    </recommendedName>
</protein>
<dbReference type="InterPro" id="IPR006036">
    <property type="entry name" value="K_uptake_TrkA"/>
</dbReference>
<keyword evidence="5" id="KW-0520">NAD</keyword>
<dbReference type="AlphaFoldDB" id="A0A9D1Z6S2"/>
<evidence type="ECO:0000259" key="7">
    <source>
        <dbReference type="PROSITE" id="PS51201"/>
    </source>
</evidence>
<evidence type="ECO:0000259" key="8">
    <source>
        <dbReference type="PROSITE" id="PS51202"/>
    </source>
</evidence>
<comment type="caution">
    <text evidence="9">The sequence shown here is derived from an EMBL/GenBank/DDBJ whole genome shotgun (WGS) entry which is preliminary data.</text>
</comment>
<keyword evidence="4" id="KW-0630">Potassium</keyword>
<dbReference type="Proteomes" id="UP000886824">
    <property type="component" value="Unassembled WGS sequence"/>
</dbReference>
<reference evidence="9" key="1">
    <citation type="journal article" date="2021" name="PeerJ">
        <title>Extensive microbial diversity within the chicken gut microbiome revealed by metagenomics and culture.</title>
        <authorList>
            <person name="Gilroy R."/>
            <person name="Ravi A."/>
            <person name="Getino M."/>
            <person name="Pursley I."/>
            <person name="Horton D.L."/>
            <person name="Alikhan N.F."/>
            <person name="Baker D."/>
            <person name="Gharbi K."/>
            <person name="Hall N."/>
            <person name="Watson M."/>
            <person name="Adriaenssens E.M."/>
            <person name="Foster-Nyarko E."/>
            <person name="Jarju S."/>
            <person name="Secka A."/>
            <person name="Antonio M."/>
            <person name="Oren A."/>
            <person name="Chaudhuri R.R."/>
            <person name="La Ragione R."/>
            <person name="Hildebrand F."/>
            <person name="Pallen M.J."/>
        </authorList>
    </citation>
    <scope>NUCLEOTIDE SEQUENCE</scope>
    <source>
        <strain evidence="9">CHK33-7979</strain>
    </source>
</reference>
<feature type="domain" description="RCK N-terminal" evidence="7">
    <location>
        <begin position="229"/>
        <end position="346"/>
    </location>
</feature>
<dbReference type="Pfam" id="PF02254">
    <property type="entry name" value="TrkA_N"/>
    <property type="match status" value="2"/>
</dbReference>
<dbReference type="SUPFAM" id="SSF51735">
    <property type="entry name" value="NAD(P)-binding Rossmann-fold domains"/>
    <property type="match status" value="2"/>
</dbReference>
<sequence>MNIIIVGDGKVGYTLAELLSQEDHNITIVDNNSEALRKADDALDVMCVKGNGASISVLREAGAEHADVLIAATSLDEVNMVCCLNAKHLGTNFTVARVRNVEYTVDINAFKRDMGIDLLINPERATAVEIARLLRFPSAANIETFYRGRVELMSFRAREGDFFLGQPLSSLSDRVKGLPILFCAADRNGQVIIPDGSFVPQAEDRIYLIGAPVGVHEFFKLIGRYASHIRNVFVVGGGRITNYLASILERMNMRVKIVELKEDRCRQLSEDLPHSLIILGDGTDQELLDSENLEESDAFVALTDRDEDNLIISLYAMQRKVPKVVAKCNRQNYTGIVRHLGLESVISPKLFTANQILQIVRGRQNSKGSVMNTLYKIGDSGAEAMEFVVNQTTRHLGTPLKDLHLKRGILVAVIIHQGRTIIPEGSSTIEMGDTVIIISSGHGILDINDIFDDSLLERRGDNSEDDLLDRGLEL</sequence>
<accession>A0A9D1Z6S2</accession>
<name>A0A9D1Z6S2_9FIRM</name>
<dbReference type="NCBIfam" id="NF007039">
    <property type="entry name" value="PRK09496.3-2"/>
    <property type="match status" value="1"/>
</dbReference>
<dbReference type="NCBIfam" id="NF007031">
    <property type="entry name" value="PRK09496.1-2"/>
    <property type="match status" value="1"/>
</dbReference>
<evidence type="ECO:0000256" key="1">
    <source>
        <dbReference type="ARBA" id="ARBA00017378"/>
    </source>
</evidence>
<dbReference type="Pfam" id="PF02080">
    <property type="entry name" value="TrkA_C"/>
    <property type="match status" value="1"/>
</dbReference>
<dbReference type="InterPro" id="IPR050721">
    <property type="entry name" value="Trk_Ktr_HKT_K-transport"/>
</dbReference>
<evidence type="ECO:0000313" key="9">
    <source>
        <dbReference type="EMBL" id="HIY74467.1"/>
    </source>
</evidence>
<dbReference type="NCBIfam" id="NF007032">
    <property type="entry name" value="PRK09496.1-4"/>
    <property type="match status" value="1"/>
</dbReference>
<proteinExistence type="predicted"/>
<dbReference type="PANTHER" id="PTHR43833">
    <property type="entry name" value="POTASSIUM CHANNEL PROTEIN 2-RELATED-RELATED"/>
    <property type="match status" value="1"/>
</dbReference>
<gene>
    <name evidence="9" type="primary">trkA</name>
    <name evidence="9" type="ORF">H9826_10965</name>
</gene>
<feature type="domain" description="RCK C-terminal" evidence="8">
    <location>
        <begin position="140"/>
        <end position="224"/>
    </location>
</feature>
<feature type="domain" description="RCK N-terminal" evidence="7">
    <location>
        <begin position="1"/>
        <end position="120"/>
    </location>
</feature>
<dbReference type="Gene3D" id="3.40.50.720">
    <property type="entry name" value="NAD(P)-binding Rossmann-like Domain"/>
    <property type="match status" value="2"/>
</dbReference>
<reference evidence="9" key="2">
    <citation type="submission" date="2021-04" db="EMBL/GenBank/DDBJ databases">
        <authorList>
            <person name="Gilroy R."/>
        </authorList>
    </citation>
    <scope>NUCLEOTIDE SEQUENCE</scope>
    <source>
        <strain evidence="9">CHK33-7979</strain>
    </source>
</reference>
<evidence type="ECO:0000256" key="4">
    <source>
        <dbReference type="ARBA" id="ARBA00022958"/>
    </source>
</evidence>
<organism evidence="9 10">
    <name type="scientific">Candidatus Intestinimonas merdavium</name>
    <dbReference type="NCBI Taxonomy" id="2838622"/>
    <lineage>
        <taxon>Bacteria</taxon>
        <taxon>Bacillati</taxon>
        <taxon>Bacillota</taxon>
        <taxon>Clostridia</taxon>
        <taxon>Eubacteriales</taxon>
        <taxon>Intestinimonas</taxon>
    </lineage>
</organism>
<dbReference type="GO" id="GO:0005886">
    <property type="term" value="C:plasma membrane"/>
    <property type="evidence" value="ECO:0007669"/>
    <property type="project" value="InterPro"/>
</dbReference>
<dbReference type="InterPro" id="IPR006037">
    <property type="entry name" value="RCK_C"/>
</dbReference>
<evidence type="ECO:0000256" key="3">
    <source>
        <dbReference type="ARBA" id="ARBA00022538"/>
    </source>
</evidence>
<dbReference type="PROSITE" id="PS51201">
    <property type="entry name" value="RCK_N"/>
    <property type="match status" value="2"/>
</dbReference>
<dbReference type="InterPro" id="IPR036721">
    <property type="entry name" value="RCK_C_sf"/>
</dbReference>
<evidence type="ECO:0000256" key="2">
    <source>
        <dbReference type="ARBA" id="ARBA00022448"/>
    </source>
</evidence>
<dbReference type="Gene3D" id="3.30.70.1450">
    <property type="entry name" value="Regulator of K+ conductance, C-terminal domain"/>
    <property type="match status" value="2"/>
</dbReference>
<dbReference type="InterPro" id="IPR036291">
    <property type="entry name" value="NAD(P)-bd_dom_sf"/>
</dbReference>
<evidence type="ECO:0000313" key="10">
    <source>
        <dbReference type="Proteomes" id="UP000886824"/>
    </source>
</evidence>
<feature type="domain" description="RCK C-terminal" evidence="8">
    <location>
        <begin position="372"/>
        <end position="453"/>
    </location>
</feature>
<keyword evidence="3" id="KW-0633">Potassium transport</keyword>
<dbReference type="PRINTS" id="PR00335">
    <property type="entry name" value="KUPTAKETRKA"/>
</dbReference>
<dbReference type="PANTHER" id="PTHR43833:SF5">
    <property type="entry name" value="TRK SYSTEM POTASSIUM UPTAKE PROTEIN TRKA"/>
    <property type="match status" value="1"/>
</dbReference>
<keyword evidence="2" id="KW-0813">Transport</keyword>